<name>A0A9P8PHB6_9ASCO</name>
<comment type="subcellular location">
    <subcellularLocation>
        <location evidence="1">Membrane</location>
        <topology evidence="1">Multi-pass membrane protein</topology>
    </subcellularLocation>
</comment>
<protein>
    <recommendedName>
        <fullName evidence="6">Calcineurin-like phosphoesterase domain-containing protein</fullName>
    </recommendedName>
</protein>
<evidence type="ECO:0000256" key="4">
    <source>
        <dbReference type="ARBA" id="ARBA00023136"/>
    </source>
</evidence>
<dbReference type="FunFam" id="3.60.21.10:FF:000093">
    <property type="entry name" value="Cell division cycle-related protein"/>
    <property type="match status" value="1"/>
</dbReference>
<evidence type="ECO:0000256" key="1">
    <source>
        <dbReference type="ARBA" id="ARBA00004141"/>
    </source>
</evidence>
<dbReference type="PANTHER" id="PTHR13315:SF4">
    <property type="entry name" value="METALLOPHOSPHOESTERASE, ISOFORM E"/>
    <property type="match status" value="1"/>
</dbReference>
<dbReference type="InterPro" id="IPR033308">
    <property type="entry name" value="PGAP5/Cdc1/Ted1"/>
</dbReference>
<dbReference type="GO" id="GO:0016020">
    <property type="term" value="C:membrane"/>
    <property type="evidence" value="ECO:0007669"/>
    <property type="project" value="UniProtKB-SubCell"/>
</dbReference>
<feature type="transmembrane region" description="Helical" evidence="5">
    <location>
        <begin position="370"/>
        <end position="392"/>
    </location>
</feature>
<evidence type="ECO:0000313" key="8">
    <source>
        <dbReference type="Proteomes" id="UP000769528"/>
    </source>
</evidence>
<dbReference type="GO" id="GO:0006506">
    <property type="term" value="P:GPI anchor biosynthetic process"/>
    <property type="evidence" value="ECO:0007669"/>
    <property type="project" value="InterPro"/>
</dbReference>
<dbReference type="OrthoDB" id="5977743at2759"/>
<evidence type="ECO:0000256" key="5">
    <source>
        <dbReference type="SAM" id="Phobius"/>
    </source>
</evidence>
<dbReference type="GO" id="GO:0005783">
    <property type="term" value="C:endoplasmic reticulum"/>
    <property type="evidence" value="ECO:0007669"/>
    <property type="project" value="TreeGrafter"/>
</dbReference>
<reference evidence="7" key="2">
    <citation type="submission" date="2021-01" db="EMBL/GenBank/DDBJ databases">
        <authorList>
            <person name="Schikora-Tamarit M.A."/>
        </authorList>
    </citation>
    <scope>NUCLEOTIDE SEQUENCE</scope>
    <source>
        <strain evidence="7">CBS6341</strain>
    </source>
</reference>
<evidence type="ECO:0000259" key="6">
    <source>
        <dbReference type="Pfam" id="PF00149"/>
    </source>
</evidence>
<proteinExistence type="predicted"/>
<keyword evidence="8" id="KW-1185">Reference proteome</keyword>
<dbReference type="AlphaFoldDB" id="A0A9P8PHB6"/>
<feature type="domain" description="Calcineurin-like phosphoesterase" evidence="6">
    <location>
        <begin position="109"/>
        <end position="304"/>
    </location>
</feature>
<keyword evidence="4 5" id="KW-0472">Membrane</keyword>
<evidence type="ECO:0000256" key="3">
    <source>
        <dbReference type="ARBA" id="ARBA00022989"/>
    </source>
</evidence>
<reference evidence="7" key="1">
    <citation type="journal article" date="2021" name="Open Biol.">
        <title>Shared evolutionary footprints suggest mitochondrial oxidative damage underlies multiple complex I losses in fungi.</title>
        <authorList>
            <person name="Schikora-Tamarit M.A."/>
            <person name="Marcet-Houben M."/>
            <person name="Nosek J."/>
            <person name="Gabaldon T."/>
        </authorList>
    </citation>
    <scope>NUCLEOTIDE SEQUENCE</scope>
    <source>
        <strain evidence="7">CBS6341</strain>
    </source>
</reference>
<keyword evidence="3 5" id="KW-1133">Transmembrane helix</keyword>
<evidence type="ECO:0000313" key="7">
    <source>
        <dbReference type="EMBL" id="KAH3671409.1"/>
    </source>
</evidence>
<feature type="transmembrane region" description="Helical" evidence="5">
    <location>
        <begin position="28"/>
        <end position="47"/>
    </location>
</feature>
<dbReference type="Proteomes" id="UP000769528">
    <property type="component" value="Unassembled WGS sequence"/>
</dbReference>
<keyword evidence="2 5" id="KW-0812">Transmembrane</keyword>
<dbReference type="GO" id="GO:0016787">
    <property type="term" value="F:hydrolase activity"/>
    <property type="evidence" value="ECO:0007669"/>
    <property type="project" value="InterPro"/>
</dbReference>
<evidence type="ECO:0000256" key="2">
    <source>
        <dbReference type="ARBA" id="ARBA00022692"/>
    </source>
</evidence>
<accession>A0A9P8PHB6</accession>
<gene>
    <name evidence="7" type="ORF">WICMUC_004706</name>
</gene>
<dbReference type="Gene3D" id="3.60.21.10">
    <property type="match status" value="1"/>
</dbReference>
<dbReference type="InterPro" id="IPR004843">
    <property type="entry name" value="Calcineurin-like_PHP"/>
</dbReference>
<dbReference type="InterPro" id="IPR029052">
    <property type="entry name" value="Metallo-depent_PP-like"/>
</dbReference>
<sequence>MQSSTSSINFKPRRTNHDSSILTSIKNIKWTIILITLFIWVFVINFYERSTIKRTINKCQWNNWQTWDNDHDPFNIALLADPQIMDDYSYPNRLSILNYFTKKIIDNYHKRNWEYLKNILDPDSIIFLGDLFDGGRNWDDSLWINEYKRFHKIFNQKANRRQIMSLPGNHDIGFGETVNVTALDRFKAYFGETSSIHDLGNHTIVLLDTISLSDFDTPSTQEHPNSILETLANEPFTQPRILLTHVPLYRDPTNQPCGPLRESTKKFPIMKGLQYQTVIDHTISQSVLSKIQPDIVFSGDDHDYCHIKHQYQSVTNSQVQEADEITVKSCAMNMGISKPAIQLLSLNTNNKNGKTYQTEICYLPSPYSSLISYISLSIASLLTYIWIFIFPIQSQNFLQKIKSYIFKSELGLPIAFEKKEDFNLVGNDENFKSLLIHSALSTFFILWIFRIYYNSLYI</sequence>
<comment type="caution">
    <text evidence="7">The sequence shown here is derived from an EMBL/GenBank/DDBJ whole genome shotgun (WGS) entry which is preliminary data.</text>
</comment>
<dbReference type="SUPFAM" id="SSF56300">
    <property type="entry name" value="Metallo-dependent phosphatases"/>
    <property type="match status" value="1"/>
</dbReference>
<organism evidence="7 8">
    <name type="scientific">Wickerhamomyces mucosus</name>
    <dbReference type="NCBI Taxonomy" id="1378264"/>
    <lineage>
        <taxon>Eukaryota</taxon>
        <taxon>Fungi</taxon>
        <taxon>Dikarya</taxon>
        <taxon>Ascomycota</taxon>
        <taxon>Saccharomycotina</taxon>
        <taxon>Saccharomycetes</taxon>
        <taxon>Phaffomycetales</taxon>
        <taxon>Wickerhamomycetaceae</taxon>
        <taxon>Wickerhamomyces</taxon>
    </lineage>
</organism>
<dbReference type="EMBL" id="JAEUBF010001281">
    <property type="protein sequence ID" value="KAH3671409.1"/>
    <property type="molecule type" value="Genomic_DNA"/>
</dbReference>
<feature type="transmembrane region" description="Helical" evidence="5">
    <location>
        <begin position="434"/>
        <end position="453"/>
    </location>
</feature>
<dbReference type="PANTHER" id="PTHR13315">
    <property type="entry name" value="METALLO PHOSPHOESTERASE RELATED"/>
    <property type="match status" value="1"/>
</dbReference>
<dbReference type="Pfam" id="PF00149">
    <property type="entry name" value="Metallophos"/>
    <property type="match status" value="1"/>
</dbReference>